<feature type="region of interest" description="Disordered" evidence="1">
    <location>
        <begin position="84"/>
        <end position="106"/>
    </location>
</feature>
<gene>
    <name evidence="2" type="ordered locus">sce7044</name>
</gene>
<feature type="region of interest" description="Disordered" evidence="1">
    <location>
        <begin position="1"/>
        <end position="22"/>
    </location>
</feature>
<sequence>MGASPAPARTVAKRPPQGAPLRRGAGILRWKLCIERRLSTGAMRRRPARKAQRGKQRRLACLACLSTYPREEAPAAAVRQAAAEPARASIAPQRAGGSTIVAGDARRPPGAVRVRNDRYIPRTIVKRRFPERFGLHARSCAGGGRRRR</sequence>
<dbReference type="STRING" id="448385.sce7044"/>
<dbReference type="AlphaFoldDB" id="A9GYB3"/>
<dbReference type="EMBL" id="AM746676">
    <property type="protein sequence ID" value="CAN97213.1"/>
    <property type="molecule type" value="Genomic_DNA"/>
</dbReference>
<dbReference type="HOGENOM" id="CLU_1757641_0_0_7"/>
<reference evidence="2 3" key="1">
    <citation type="journal article" date="2007" name="Nat. Biotechnol.">
        <title>Complete genome sequence of the myxobacterium Sorangium cellulosum.</title>
        <authorList>
            <person name="Schneiker S."/>
            <person name="Perlova O."/>
            <person name="Kaiser O."/>
            <person name="Gerth K."/>
            <person name="Alici A."/>
            <person name="Altmeyer M.O."/>
            <person name="Bartels D."/>
            <person name="Bekel T."/>
            <person name="Beyer S."/>
            <person name="Bode E."/>
            <person name="Bode H.B."/>
            <person name="Bolten C.J."/>
            <person name="Choudhuri J.V."/>
            <person name="Doss S."/>
            <person name="Elnakady Y.A."/>
            <person name="Frank B."/>
            <person name="Gaigalat L."/>
            <person name="Goesmann A."/>
            <person name="Groeger C."/>
            <person name="Gross F."/>
            <person name="Jelsbak L."/>
            <person name="Jelsbak L."/>
            <person name="Kalinowski J."/>
            <person name="Kegler C."/>
            <person name="Knauber T."/>
            <person name="Konietzny S."/>
            <person name="Kopp M."/>
            <person name="Krause L."/>
            <person name="Krug D."/>
            <person name="Linke B."/>
            <person name="Mahmud T."/>
            <person name="Martinez-Arias R."/>
            <person name="McHardy A.C."/>
            <person name="Merai M."/>
            <person name="Meyer F."/>
            <person name="Mormann S."/>
            <person name="Munoz-Dorado J."/>
            <person name="Perez J."/>
            <person name="Pradella S."/>
            <person name="Rachid S."/>
            <person name="Raddatz G."/>
            <person name="Rosenau F."/>
            <person name="Rueckert C."/>
            <person name="Sasse F."/>
            <person name="Scharfe M."/>
            <person name="Schuster S.C."/>
            <person name="Suen G."/>
            <person name="Treuner-Lange A."/>
            <person name="Velicer G.J."/>
            <person name="Vorholter F.-J."/>
            <person name="Weissman K.J."/>
            <person name="Welch R.D."/>
            <person name="Wenzel S.C."/>
            <person name="Whitworth D.E."/>
            <person name="Wilhelm S."/>
            <person name="Wittmann C."/>
            <person name="Bloecker H."/>
            <person name="Puehler A."/>
            <person name="Mueller R."/>
        </authorList>
    </citation>
    <scope>NUCLEOTIDE SEQUENCE [LARGE SCALE GENOMIC DNA]</scope>
    <source>
        <strain evidence="3">So ce56</strain>
    </source>
</reference>
<evidence type="ECO:0000256" key="1">
    <source>
        <dbReference type="SAM" id="MobiDB-lite"/>
    </source>
</evidence>
<accession>A9GYB3</accession>
<protein>
    <submittedName>
        <fullName evidence="2">Uncharacterized protein</fullName>
    </submittedName>
</protein>
<dbReference type="Proteomes" id="UP000002139">
    <property type="component" value="Chromosome"/>
</dbReference>
<dbReference type="KEGG" id="scl:sce7044"/>
<evidence type="ECO:0000313" key="3">
    <source>
        <dbReference type="Proteomes" id="UP000002139"/>
    </source>
</evidence>
<organism evidence="2 3">
    <name type="scientific">Sorangium cellulosum (strain So ce56)</name>
    <name type="common">Polyangium cellulosum (strain So ce56)</name>
    <dbReference type="NCBI Taxonomy" id="448385"/>
    <lineage>
        <taxon>Bacteria</taxon>
        <taxon>Pseudomonadati</taxon>
        <taxon>Myxococcota</taxon>
        <taxon>Polyangia</taxon>
        <taxon>Polyangiales</taxon>
        <taxon>Polyangiaceae</taxon>
        <taxon>Sorangium</taxon>
    </lineage>
</organism>
<keyword evidence="3" id="KW-1185">Reference proteome</keyword>
<evidence type="ECO:0000313" key="2">
    <source>
        <dbReference type="EMBL" id="CAN97213.1"/>
    </source>
</evidence>
<proteinExistence type="predicted"/>
<name>A9GYB3_SORC5</name>